<dbReference type="AlphaFoldDB" id="A0A6N6JDV8"/>
<dbReference type="Proteomes" id="UP000436822">
    <property type="component" value="Unassembled WGS sequence"/>
</dbReference>
<keyword evidence="2" id="KW-1185">Reference proteome</keyword>
<evidence type="ECO:0000313" key="2">
    <source>
        <dbReference type="Proteomes" id="UP000436822"/>
    </source>
</evidence>
<dbReference type="RefSeq" id="WP_159804504.1">
    <property type="nucleotide sequence ID" value="NZ_BLJE01000001.1"/>
</dbReference>
<evidence type="ECO:0008006" key="3">
    <source>
        <dbReference type="Google" id="ProtNLM"/>
    </source>
</evidence>
<protein>
    <recommendedName>
        <fullName evidence="3">Tellurite resistance protein TerB</fullName>
    </recommendedName>
</protein>
<name>A0A6N6JDV8_9RHOB</name>
<evidence type="ECO:0000313" key="1">
    <source>
        <dbReference type="EMBL" id="GFE63579.1"/>
    </source>
</evidence>
<sequence>MPIILAVIGAIGAVIYWSMRARHAADAGRELLDVAQDVKAAARRFGFKRNTARHPVEDIEDPNIAIAGIAVSFLELDDYPAQEQRHAMLRALQNELRINLTAAEELTVLGRWMMTECNGPDAAIPRLSRKLHKIGGPGEITPLMEILKSILAASDGDLNKKQRDALDDVKRAFKL</sequence>
<organism evidence="1 2">
    <name type="scientific">Litoreibacter roseus</name>
    <dbReference type="NCBI Taxonomy" id="2601869"/>
    <lineage>
        <taxon>Bacteria</taxon>
        <taxon>Pseudomonadati</taxon>
        <taxon>Pseudomonadota</taxon>
        <taxon>Alphaproteobacteria</taxon>
        <taxon>Rhodobacterales</taxon>
        <taxon>Roseobacteraceae</taxon>
        <taxon>Litoreibacter</taxon>
    </lineage>
</organism>
<reference evidence="1 2" key="1">
    <citation type="submission" date="2019-12" db="EMBL/GenBank/DDBJ databases">
        <title>Litoreibacter badius sp. nov., a novel bacteriochlorophyll a-containing bacterium in the genus Litoreibacter.</title>
        <authorList>
            <person name="Kanamuro M."/>
            <person name="Takabe Y."/>
            <person name="Mori K."/>
            <person name="Takaichi S."/>
            <person name="Hanada S."/>
        </authorList>
    </citation>
    <scope>NUCLEOTIDE SEQUENCE [LARGE SCALE GENOMIC DNA]</scope>
    <source>
        <strain evidence="1 2">K6</strain>
    </source>
</reference>
<proteinExistence type="predicted"/>
<comment type="caution">
    <text evidence="1">The sequence shown here is derived from an EMBL/GenBank/DDBJ whole genome shotgun (WGS) entry which is preliminary data.</text>
</comment>
<gene>
    <name evidence="1" type="ORF">KIN_06530</name>
</gene>
<dbReference type="EMBL" id="BLJE01000001">
    <property type="protein sequence ID" value="GFE63579.1"/>
    <property type="molecule type" value="Genomic_DNA"/>
</dbReference>
<accession>A0A6N6JDV8</accession>
<dbReference type="OrthoDB" id="8478875at2"/>